<dbReference type="InterPro" id="IPR054594">
    <property type="entry name" value="Lon_lid"/>
</dbReference>
<comment type="subcellular location">
    <subcellularLocation>
        <location evidence="1 8 9">Cytoplasm</location>
    </subcellularLocation>
</comment>
<evidence type="ECO:0000259" key="12">
    <source>
        <dbReference type="PROSITE" id="PS51786"/>
    </source>
</evidence>
<name>A0ABS6C0Z3_9CLOT</name>
<reference evidence="14 15" key="1">
    <citation type="submission" date="2021-06" db="EMBL/GenBank/DDBJ databases">
        <title>Clostridia strains as spoilage organisms.</title>
        <authorList>
            <person name="Wambui J."/>
            <person name="Stephan R."/>
            <person name="Stevens M.J.A."/>
        </authorList>
    </citation>
    <scope>NUCLEOTIDE SEQUENCE [LARGE SCALE GENOMIC DNA]</scope>
    <source>
        <strain evidence="14 15">CM013</strain>
    </source>
</reference>
<proteinExistence type="evidence at transcript level"/>
<evidence type="ECO:0000256" key="11">
    <source>
        <dbReference type="RuleBase" id="RU000591"/>
    </source>
</evidence>
<accession>A0ABS6C0Z3</accession>
<protein>
    <recommendedName>
        <fullName evidence="8 9">Lon protease</fullName>
        <ecNumber evidence="8 9">3.4.21.53</ecNumber>
    </recommendedName>
    <alternativeName>
        <fullName evidence="8">ATP-dependent protease La</fullName>
    </alternativeName>
</protein>
<comment type="caution">
    <text evidence="14">The sequence shown here is derived from an EMBL/GenBank/DDBJ whole genome shotgun (WGS) entry which is preliminary data.</text>
</comment>
<dbReference type="Pfam" id="PF02190">
    <property type="entry name" value="LON_substr_bdg"/>
    <property type="match status" value="1"/>
</dbReference>
<evidence type="ECO:0000256" key="10">
    <source>
        <dbReference type="PROSITE-ProRule" id="PRU01122"/>
    </source>
</evidence>
<dbReference type="GO" id="GO:0004252">
    <property type="term" value="F:serine-type endopeptidase activity"/>
    <property type="evidence" value="ECO:0007669"/>
    <property type="project" value="UniProtKB-EC"/>
</dbReference>
<keyword evidence="15" id="KW-1185">Reference proteome</keyword>
<dbReference type="Pfam" id="PF00004">
    <property type="entry name" value="AAA"/>
    <property type="match status" value="1"/>
</dbReference>
<dbReference type="InterPro" id="IPR027543">
    <property type="entry name" value="Lon_bac"/>
</dbReference>
<feature type="domain" description="Lon N-terminal" evidence="13">
    <location>
        <begin position="8"/>
        <end position="202"/>
    </location>
</feature>
<dbReference type="EMBL" id="JAHLDG010000004">
    <property type="protein sequence ID" value="MBU3219163.1"/>
    <property type="molecule type" value="Genomic_DNA"/>
</dbReference>
<evidence type="ECO:0000256" key="5">
    <source>
        <dbReference type="ARBA" id="ARBA00022825"/>
    </source>
</evidence>
<evidence type="ECO:0000256" key="2">
    <source>
        <dbReference type="ARBA" id="ARBA00022490"/>
    </source>
</evidence>
<evidence type="ECO:0000256" key="7">
    <source>
        <dbReference type="ARBA" id="ARBA00023016"/>
    </source>
</evidence>
<gene>
    <name evidence="8 14" type="primary">lon</name>
    <name evidence="14" type="ORF">KPL27_03480</name>
</gene>
<comment type="induction">
    <text evidence="8">By heat shock.</text>
</comment>
<dbReference type="InterPro" id="IPR004815">
    <property type="entry name" value="Lon_bac/euk-typ"/>
</dbReference>
<keyword evidence="7 8" id="KW-0346">Stress response</keyword>
<sequence length="773" mass="87215">MDKKVKEIPLIPLRGITIFPYMVLHFDVGREKSIAALEEAMMRDQEIFLVSQKDAKIEEPEESEIYTVGTLCSIKQILKLPGDTVRVLVEGLNRAKIIKYLEKEPFYKAQINVLEEGDYVKDNKCEALVRTLREVFEDYIKLSATIPSEALISFDDMEDPGRLADIISSYLMLKGDIKQELLEVFDIAKRIEKLIVVINNELEILNIEKKIGVRVKNKIDKVQKEYYLREQLKAIQEELGEDDEDKKEITKYKNKIKKAKLPKQAKERALYELERLKGTGSYSSEGGVIRAYIDWILELPWNVETIDNLDIKKAREILEAEHYGLNDVKDRIIEYLAVKHMSKSLKGPILCLVGPPGVGKTSIAKSVAHALNRNFVRMSLGGVKDEAEIRGHRKTYVGAIPGRIVYGMKQAKSKNPLFLLDEIDKMSNDFRGDPSDALLEVLDSEQNNTFRDHYLELEMDLSNVMFITTANTLDTIPRPLLDRMEIIDVSGYTYEEKLNIAKRHLVPKQLKEHNVDEDIIKFTDSAISEIIEGYTRESGVRNLERQIASVIRKSLTEMLEKNTKSENITISQIKKYLGSVKFTYDKADKEDKIGVVTGMAWTAYGGDILPIEVSAMKGTGKLELTGQLGDVMKESAKAGYSYVRSNASKYGINPDFYKITDLHIHVPEGAVPKDGPSAGVTMISAIVSALSKKKVRHNVAMTGEITLTGRVLPIGGLKEKCLAAYRAGIDTVIIPKENEKDLSKMPKSIKSKLNFIVATHIDEVIKNALIEEK</sequence>
<feature type="active site" evidence="8 10">
    <location>
        <position position="677"/>
    </location>
</feature>
<dbReference type="PROSITE" id="PS01046">
    <property type="entry name" value="LON_SER"/>
    <property type="match status" value="1"/>
</dbReference>
<dbReference type="InterPro" id="IPR027065">
    <property type="entry name" value="Lon_Prtase"/>
</dbReference>
<dbReference type="NCBIfam" id="NF008053">
    <property type="entry name" value="PRK10787.1"/>
    <property type="match status" value="1"/>
</dbReference>
<dbReference type="SMART" id="SM00382">
    <property type="entry name" value="AAA"/>
    <property type="match status" value="1"/>
</dbReference>
<dbReference type="Pfam" id="PF05362">
    <property type="entry name" value="Lon_C"/>
    <property type="match status" value="1"/>
</dbReference>
<dbReference type="EC" id="3.4.21.53" evidence="8 9"/>
<dbReference type="NCBIfam" id="TIGR00763">
    <property type="entry name" value="lon"/>
    <property type="match status" value="1"/>
</dbReference>
<keyword evidence="6 8" id="KW-0067">ATP-binding</keyword>
<keyword evidence="3 8" id="KW-0547">Nucleotide-binding</keyword>
<keyword evidence="8 9" id="KW-0645">Protease</keyword>
<dbReference type="Pfam" id="PF22667">
    <property type="entry name" value="Lon_lid"/>
    <property type="match status" value="1"/>
</dbReference>
<feature type="domain" description="Lon proteolytic" evidence="12">
    <location>
        <begin position="590"/>
        <end position="771"/>
    </location>
</feature>
<dbReference type="InterPro" id="IPR008269">
    <property type="entry name" value="Lon_proteolytic"/>
</dbReference>
<dbReference type="InterPro" id="IPR008268">
    <property type="entry name" value="Peptidase_S16_AS"/>
</dbReference>
<feature type="binding site" evidence="8">
    <location>
        <begin position="354"/>
        <end position="361"/>
    </location>
    <ligand>
        <name>ATP</name>
        <dbReference type="ChEBI" id="CHEBI:30616"/>
    </ligand>
</feature>
<comment type="similarity">
    <text evidence="8 9 10 11">Belongs to the peptidase S16 family.</text>
</comment>
<keyword evidence="2 8" id="KW-0963">Cytoplasm</keyword>
<evidence type="ECO:0000256" key="6">
    <source>
        <dbReference type="ARBA" id="ARBA00022840"/>
    </source>
</evidence>
<dbReference type="PANTHER" id="PTHR10046">
    <property type="entry name" value="ATP DEPENDENT LON PROTEASE FAMILY MEMBER"/>
    <property type="match status" value="1"/>
</dbReference>
<evidence type="ECO:0000256" key="3">
    <source>
        <dbReference type="ARBA" id="ARBA00022741"/>
    </source>
</evidence>
<comment type="catalytic activity">
    <reaction evidence="8 9 10">
        <text>Hydrolysis of proteins in presence of ATP.</text>
        <dbReference type="EC" id="3.4.21.53"/>
    </reaction>
</comment>
<dbReference type="RefSeq" id="WP_216131254.1">
    <property type="nucleotide sequence ID" value="NZ_JAHLDG010000004.1"/>
</dbReference>
<organism evidence="14 15">
    <name type="scientific">Clostridium algidicarnis</name>
    <dbReference type="NCBI Taxonomy" id="37659"/>
    <lineage>
        <taxon>Bacteria</taxon>
        <taxon>Bacillati</taxon>
        <taxon>Bacillota</taxon>
        <taxon>Clostridia</taxon>
        <taxon>Eubacteriales</taxon>
        <taxon>Clostridiaceae</taxon>
        <taxon>Clostridium</taxon>
    </lineage>
</organism>
<evidence type="ECO:0000256" key="8">
    <source>
        <dbReference type="HAMAP-Rule" id="MF_01973"/>
    </source>
</evidence>
<evidence type="ECO:0000256" key="4">
    <source>
        <dbReference type="ARBA" id="ARBA00022801"/>
    </source>
</evidence>
<dbReference type="InterPro" id="IPR003593">
    <property type="entry name" value="AAA+_ATPase"/>
</dbReference>
<comment type="function">
    <text evidence="8">ATP-dependent serine protease that mediates the selective degradation of mutant and abnormal proteins as well as certain short-lived regulatory proteins. Required for cellular homeostasis and for survival from DNA damage and developmental changes induced by stress. Degrades polypeptides processively to yield small peptide fragments that are 5 to 10 amino acids long. Binds to DNA in a double-stranded, site-specific manner.</text>
</comment>
<keyword evidence="5 8" id="KW-0720">Serine protease</keyword>
<dbReference type="Proteomes" id="UP000740830">
    <property type="component" value="Unassembled WGS sequence"/>
</dbReference>
<feature type="active site" evidence="8 10">
    <location>
        <position position="720"/>
    </location>
</feature>
<evidence type="ECO:0000313" key="15">
    <source>
        <dbReference type="Proteomes" id="UP000740830"/>
    </source>
</evidence>
<dbReference type="PIRSF" id="PIRSF001174">
    <property type="entry name" value="Lon_proteas"/>
    <property type="match status" value="1"/>
</dbReference>
<comment type="subunit">
    <text evidence="8 9">Homohexamer. Organized in a ring with a central cavity.</text>
</comment>
<evidence type="ECO:0000256" key="9">
    <source>
        <dbReference type="PIRNR" id="PIRNR001174"/>
    </source>
</evidence>
<keyword evidence="4 8" id="KW-0378">Hydrolase</keyword>
<evidence type="ECO:0000256" key="1">
    <source>
        <dbReference type="ARBA" id="ARBA00004496"/>
    </source>
</evidence>
<evidence type="ECO:0000259" key="13">
    <source>
        <dbReference type="PROSITE" id="PS51787"/>
    </source>
</evidence>
<dbReference type="InterPro" id="IPR003959">
    <property type="entry name" value="ATPase_AAA_core"/>
</dbReference>
<dbReference type="InterPro" id="IPR003111">
    <property type="entry name" value="Lon_prtase_N"/>
</dbReference>
<dbReference type="HAMAP" id="MF_01973">
    <property type="entry name" value="lon_bact"/>
    <property type="match status" value="1"/>
</dbReference>
<dbReference type="CDD" id="cd19500">
    <property type="entry name" value="RecA-like_Lon"/>
    <property type="match status" value="1"/>
</dbReference>
<evidence type="ECO:0000313" key="14">
    <source>
        <dbReference type="EMBL" id="MBU3219163.1"/>
    </source>
</evidence>
<dbReference type="SMART" id="SM00464">
    <property type="entry name" value="LON"/>
    <property type="match status" value="1"/>
</dbReference>
<dbReference type="PROSITE" id="PS51787">
    <property type="entry name" value="LON_N"/>
    <property type="match status" value="1"/>
</dbReference>
<dbReference type="PROSITE" id="PS51786">
    <property type="entry name" value="LON_PROTEOLYTIC"/>
    <property type="match status" value="1"/>
</dbReference>